<comment type="caution">
    <text evidence="2">The sequence shown here is derived from an EMBL/GenBank/DDBJ whole genome shotgun (WGS) entry which is preliminary data.</text>
</comment>
<feature type="compositionally biased region" description="Polar residues" evidence="1">
    <location>
        <begin position="24"/>
        <end position="35"/>
    </location>
</feature>
<proteinExistence type="predicted"/>
<protein>
    <submittedName>
        <fullName evidence="2">Uncharacterized protein</fullName>
    </submittedName>
</protein>
<feature type="compositionally biased region" description="Basic and acidic residues" evidence="1">
    <location>
        <begin position="96"/>
        <end position="130"/>
    </location>
</feature>
<name>A0AAV9QY44_9TELE</name>
<feature type="region of interest" description="Disordered" evidence="1">
    <location>
        <begin position="24"/>
        <end position="130"/>
    </location>
</feature>
<evidence type="ECO:0000313" key="3">
    <source>
        <dbReference type="Proteomes" id="UP001311232"/>
    </source>
</evidence>
<reference evidence="2 3" key="1">
    <citation type="submission" date="2021-06" db="EMBL/GenBank/DDBJ databases">
        <authorList>
            <person name="Palmer J.M."/>
        </authorList>
    </citation>
    <scope>NUCLEOTIDE SEQUENCE [LARGE SCALE GENOMIC DNA]</scope>
    <source>
        <strain evidence="2 3">MEX-2019</strain>
        <tissue evidence="2">Muscle</tissue>
    </source>
</reference>
<feature type="compositionally biased region" description="Polar residues" evidence="1">
    <location>
        <begin position="59"/>
        <end position="83"/>
    </location>
</feature>
<sequence length="130" mass="13925">MHLYVSVFNPRSPFHFLATSRVGSSEQLNVSSRVGDQSEAPISPTTTTVDAAGHREGSGLTSCHTDPASQGQNPSPLGRQSATVCHFTLTLPQGLLEREGRREAVSERSVQRKDGGHTAKEHPEAEGSFS</sequence>
<evidence type="ECO:0000313" key="2">
    <source>
        <dbReference type="EMBL" id="KAK5601662.1"/>
    </source>
</evidence>
<gene>
    <name evidence="2" type="ORF">CRENBAI_022227</name>
</gene>
<dbReference type="EMBL" id="JAHHUM010002656">
    <property type="protein sequence ID" value="KAK5601662.1"/>
    <property type="molecule type" value="Genomic_DNA"/>
</dbReference>
<keyword evidence="3" id="KW-1185">Reference proteome</keyword>
<dbReference type="Proteomes" id="UP001311232">
    <property type="component" value="Unassembled WGS sequence"/>
</dbReference>
<accession>A0AAV9QY44</accession>
<organism evidence="2 3">
    <name type="scientific">Crenichthys baileyi</name>
    <name type="common">White River springfish</name>
    <dbReference type="NCBI Taxonomy" id="28760"/>
    <lineage>
        <taxon>Eukaryota</taxon>
        <taxon>Metazoa</taxon>
        <taxon>Chordata</taxon>
        <taxon>Craniata</taxon>
        <taxon>Vertebrata</taxon>
        <taxon>Euteleostomi</taxon>
        <taxon>Actinopterygii</taxon>
        <taxon>Neopterygii</taxon>
        <taxon>Teleostei</taxon>
        <taxon>Neoteleostei</taxon>
        <taxon>Acanthomorphata</taxon>
        <taxon>Ovalentaria</taxon>
        <taxon>Atherinomorphae</taxon>
        <taxon>Cyprinodontiformes</taxon>
        <taxon>Goodeidae</taxon>
        <taxon>Crenichthys</taxon>
    </lineage>
</organism>
<dbReference type="AlphaFoldDB" id="A0AAV9QY44"/>
<evidence type="ECO:0000256" key="1">
    <source>
        <dbReference type="SAM" id="MobiDB-lite"/>
    </source>
</evidence>